<sequence length="1567" mass="172945">MELRWFLLVALFAAANSGRCKAAAPGTEESGGECYHAGTPTACPDFDVQSGRLPIDVVALYQWVDQGPTDQRGLPRRARIWKLLDRLMTALPKRNLLALAGDFNSVLKPGGAHVGHGVLSTSRHQPEELVRLLQSHDLCVLNSWKSARPQACSTFYHGETKSQIDFIVTRLTTVDPQPRVKPQESLYSLRSLIQCQREKPPQWQTFCDAVGQAIAHLPTPADLTRLNAKVLEVCRDHFPPERRNSNSRALEPHVQGAVAKMWQTYRLWRRALHLLRSVWLRPTRSGRKCIDFGVPGDSLCIPQVESFTPKAKAYTRHTRDGDLVQFCTMRIVLAKTQSGRRLTWHPPPWRAEPRGQRNRLGIRAGFLQPERNLRAEILVKLMSRFSIGSLFGRSCAVAGVRMDGEDTARSVALQSDEHRDPPTLDRATLHLLRTLVKTTLRLDEVLREVAVKWQEAYSNGSEAVGTVQTDDGVRDRLLRDKLLRRLDVLERRCSNPTTLLRFRSTHKLGQETQAEVVPFMLSLSLRGAQAATGLDEASGLERESELRGADLLDAPVRQHDAGEFMQHVLRQAHPPAYFGSWESRLSDPFAVEDHGPLSAPILVDVQAFMWSTLVLTVDNRCGPHLDRWNWIGHSLLIGLSHHDAGGLWLELEGGRHYEEFEGSLRAGHVFSTSASCVLFAGKTNLHATCEWQGGHRVVLVAYCHHVGCGCWAILEPCGDELGWPLMLQEVRGPPMPKRRAGSAAALLDDGRMMIIGGYNERGIAEGLLASCDIFDPLAGTWIEDGAAPLARARWGHGCASLQGKVYVVGGCSLQLDAPLQESFMETLRQCEIYLPKENRWIPTAPLQIARSGTRVVALGLFLCARVCCPRKGVTLSGIRLLVKFWAELAELHHRVQGRGGVSISLDQDGVCDAAPLAQVREIFSLLGAVHADICRGRGELYPVAASLLHTTGKDKPPGDKASFLESLLRELDSLLDFPLFHFDDSWCVTNAIAARGVPTLKAATWDGNKYQHYSLLEHVRWQIDQAFRIATDDEDDGDDDDGDEEGEEEEGGDPDLKEEDVYKSKELEDLKLPTIPQNAGGFRVFRNAMLTTFAAIDRTGKGIILKWLQAALDPSITAQASKQLEQDNGGLPRLDAHLATLMADYKVLKGDFGVSSGKVPSTTAKATAAVAMLLQSMGELVEVQHLPFVWIPGQMPALCRLEGFVPIFRDRIEFALRPGLDPSRSSARYAQSTLAKTGRESQMTGSRVLTAIGGCDDVFGRAETQPTVELYDIENQHWSVLEHKLIHPRIRSSHVAYMSGALSCLKLQLFVMALPFSLEAKLDEFVDELVNQPPCLLGAFGKSKAHEKKSYDVIKLEDMESTPSTTTDEAVISHEEVTPMCSSSATSISDSPRTPWRDLLPMKVPMPTCWKEMTAPSSSSPMHVKTKTGSKSPEVSTDATREHCVSSSLPALAAWAASEARAGRFTCLSTTPEVRPAPFSPTFSTPSWPVPPPFDAPTLPPGLERPVPPLPPPPQAAEVELAPRRRAGKAGQFLCRFVFTGFDAANHADFELVPRLIGRKGIFASKA</sequence>
<comment type="caution">
    <text evidence="5">The sequence shown here is derived from an EMBL/GenBank/DDBJ whole genome shotgun (WGS) entry which is preliminary data.</text>
</comment>
<dbReference type="Gene3D" id="2.120.10.80">
    <property type="entry name" value="Kelch-type beta propeller"/>
    <property type="match status" value="1"/>
</dbReference>
<evidence type="ECO:0000256" key="4">
    <source>
        <dbReference type="SAM" id="SignalP"/>
    </source>
</evidence>
<feature type="compositionally biased region" description="Polar residues" evidence="3">
    <location>
        <begin position="1415"/>
        <end position="1438"/>
    </location>
</feature>
<name>A0A1Q9D7M3_SYMMI</name>
<dbReference type="InterPro" id="IPR006652">
    <property type="entry name" value="Kelch_1"/>
</dbReference>
<feature type="region of interest" description="Disordered" evidence="3">
    <location>
        <begin position="1222"/>
        <end position="1241"/>
    </location>
</feature>
<organism evidence="5 6">
    <name type="scientific">Symbiodinium microadriaticum</name>
    <name type="common">Dinoflagellate</name>
    <name type="synonym">Zooxanthella microadriatica</name>
    <dbReference type="NCBI Taxonomy" id="2951"/>
    <lineage>
        <taxon>Eukaryota</taxon>
        <taxon>Sar</taxon>
        <taxon>Alveolata</taxon>
        <taxon>Dinophyceae</taxon>
        <taxon>Suessiales</taxon>
        <taxon>Symbiodiniaceae</taxon>
        <taxon>Symbiodinium</taxon>
    </lineage>
</organism>
<evidence type="ECO:0000256" key="2">
    <source>
        <dbReference type="ARBA" id="ARBA00022737"/>
    </source>
</evidence>
<accession>A0A1Q9D7M3</accession>
<dbReference type="OrthoDB" id="409898at2759"/>
<dbReference type="SMART" id="SM00612">
    <property type="entry name" value="Kelch"/>
    <property type="match status" value="3"/>
</dbReference>
<feature type="region of interest" description="Disordered" evidence="3">
    <location>
        <begin position="1413"/>
        <end position="1438"/>
    </location>
</feature>
<keyword evidence="1" id="KW-0880">Kelch repeat</keyword>
<dbReference type="EMBL" id="LSRX01000675">
    <property type="protein sequence ID" value="OLP91212.1"/>
    <property type="molecule type" value="Genomic_DNA"/>
</dbReference>
<dbReference type="InterPro" id="IPR036691">
    <property type="entry name" value="Endo/exonu/phosph_ase_sf"/>
</dbReference>
<keyword evidence="4" id="KW-0732">Signal</keyword>
<dbReference type="Gene3D" id="3.60.10.10">
    <property type="entry name" value="Endonuclease/exonuclease/phosphatase"/>
    <property type="match status" value="1"/>
</dbReference>
<feature type="region of interest" description="Disordered" evidence="3">
    <location>
        <begin position="1030"/>
        <end position="1060"/>
    </location>
</feature>
<feature type="compositionally biased region" description="Polar residues" evidence="3">
    <location>
        <begin position="1223"/>
        <end position="1241"/>
    </location>
</feature>
<dbReference type="Pfam" id="PF01344">
    <property type="entry name" value="Kelch_1"/>
    <property type="match status" value="1"/>
</dbReference>
<dbReference type="PANTHER" id="PTHR24412:SF396">
    <property type="entry name" value="INFLUENZA VIRUS NS1A-BINDING PROTEIN"/>
    <property type="match status" value="1"/>
</dbReference>
<dbReference type="PANTHER" id="PTHR24412">
    <property type="entry name" value="KELCH PROTEIN"/>
    <property type="match status" value="1"/>
</dbReference>
<feature type="signal peptide" evidence="4">
    <location>
        <begin position="1"/>
        <end position="22"/>
    </location>
</feature>
<dbReference type="Proteomes" id="UP000186817">
    <property type="component" value="Unassembled WGS sequence"/>
</dbReference>
<evidence type="ECO:0000313" key="5">
    <source>
        <dbReference type="EMBL" id="OLP91212.1"/>
    </source>
</evidence>
<evidence type="ECO:0000313" key="6">
    <source>
        <dbReference type="Proteomes" id="UP000186817"/>
    </source>
</evidence>
<keyword evidence="6" id="KW-1185">Reference proteome</keyword>
<dbReference type="InterPro" id="IPR015915">
    <property type="entry name" value="Kelch-typ_b-propeller"/>
</dbReference>
<feature type="compositionally biased region" description="Acidic residues" evidence="3">
    <location>
        <begin position="1032"/>
        <end position="1058"/>
    </location>
</feature>
<feature type="chain" id="PRO_5012028274" evidence="4">
    <location>
        <begin position="23"/>
        <end position="1567"/>
    </location>
</feature>
<dbReference type="SUPFAM" id="SSF117281">
    <property type="entry name" value="Kelch motif"/>
    <property type="match status" value="1"/>
</dbReference>
<gene>
    <name evidence="5" type="primary">dbo</name>
    <name evidence="5" type="ORF">AK812_SmicGene27090</name>
</gene>
<reference evidence="5 6" key="1">
    <citation type="submission" date="2016-02" db="EMBL/GenBank/DDBJ databases">
        <title>Genome analysis of coral dinoflagellate symbionts highlights evolutionary adaptations to a symbiotic lifestyle.</title>
        <authorList>
            <person name="Aranda M."/>
            <person name="Li Y."/>
            <person name="Liew Y.J."/>
            <person name="Baumgarten S."/>
            <person name="Simakov O."/>
            <person name="Wilson M."/>
            <person name="Piel J."/>
            <person name="Ashoor H."/>
            <person name="Bougouffa S."/>
            <person name="Bajic V.B."/>
            <person name="Ryu T."/>
            <person name="Ravasi T."/>
            <person name="Bayer T."/>
            <person name="Micklem G."/>
            <person name="Kim H."/>
            <person name="Bhak J."/>
            <person name="Lajeunesse T.C."/>
            <person name="Voolstra C.R."/>
        </authorList>
    </citation>
    <scope>NUCLEOTIDE SEQUENCE [LARGE SCALE GENOMIC DNA]</scope>
    <source>
        <strain evidence="5 6">CCMP2467</strain>
    </source>
</reference>
<evidence type="ECO:0000256" key="3">
    <source>
        <dbReference type="SAM" id="MobiDB-lite"/>
    </source>
</evidence>
<evidence type="ECO:0000256" key="1">
    <source>
        <dbReference type="ARBA" id="ARBA00022441"/>
    </source>
</evidence>
<protein>
    <submittedName>
        <fullName evidence="5">Kelch-like protein diablo</fullName>
    </submittedName>
</protein>
<keyword evidence="2" id="KW-0677">Repeat</keyword>
<proteinExistence type="predicted"/>